<organism evidence="3">
    <name type="scientific">Strongyloides stercoralis</name>
    <name type="common">Threadworm</name>
    <dbReference type="NCBI Taxonomy" id="6248"/>
    <lineage>
        <taxon>Eukaryota</taxon>
        <taxon>Metazoa</taxon>
        <taxon>Ecdysozoa</taxon>
        <taxon>Nematoda</taxon>
        <taxon>Chromadorea</taxon>
        <taxon>Rhabditida</taxon>
        <taxon>Tylenchina</taxon>
        <taxon>Panagrolaimomorpha</taxon>
        <taxon>Strongyloidoidea</taxon>
        <taxon>Strongyloididae</taxon>
        <taxon>Strongyloides</taxon>
    </lineage>
</organism>
<sequence length="164" mass="18911">MLLSLFIVATLFISSIYGYLNNGIQNNNGIQQHNDVYLSPYDDDSTELANNLNFYNTYVQTHPYQPDFYHNHHHFHDGFDHFPQHLNFGLLGGKLPPPKSPYEFCFKPIYIHVVRSNQHFISFCTRYAKHINRAPLHPKVPSPTSDLPEPIPVNIEGSGIEDFL</sequence>
<name>A0A0K0DT06_STRER</name>
<evidence type="ECO:0000313" key="3">
    <source>
        <dbReference type="WBParaSite" id="SSTP_0000036700.1"/>
    </source>
</evidence>
<dbReference type="AlphaFoldDB" id="A0A0K0DT06"/>
<accession>A0A0K0DT06</accession>
<evidence type="ECO:0000256" key="1">
    <source>
        <dbReference type="SAM" id="SignalP"/>
    </source>
</evidence>
<feature type="chain" id="PRO_5005327014" evidence="1">
    <location>
        <begin position="19"/>
        <end position="164"/>
    </location>
</feature>
<keyword evidence="2" id="KW-1185">Reference proteome</keyword>
<dbReference type="WBParaSite" id="SSTP_0000036700.1">
    <property type="protein sequence ID" value="SSTP_0000036700.1"/>
    <property type="gene ID" value="SSTP_0000036700"/>
</dbReference>
<proteinExistence type="predicted"/>
<feature type="signal peptide" evidence="1">
    <location>
        <begin position="1"/>
        <end position="18"/>
    </location>
</feature>
<evidence type="ECO:0000313" key="4">
    <source>
        <dbReference type="WBParaSite" id="TCONS_00014942.p1"/>
    </source>
</evidence>
<evidence type="ECO:0000313" key="2">
    <source>
        <dbReference type="Proteomes" id="UP000035681"/>
    </source>
</evidence>
<reference evidence="3" key="1">
    <citation type="submission" date="2015-08" db="UniProtKB">
        <authorList>
            <consortium name="WormBaseParasite"/>
        </authorList>
    </citation>
    <scope>IDENTIFICATION</scope>
</reference>
<protein>
    <submittedName>
        <fullName evidence="3 4">Uncharacterized protein</fullName>
    </submittedName>
</protein>
<dbReference type="Proteomes" id="UP000035681">
    <property type="component" value="Unplaced"/>
</dbReference>
<dbReference type="WBParaSite" id="TCONS_00014942.p1">
    <property type="protein sequence ID" value="TCONS_00014942.p1"/>
    <property type="gene ID" value="XLOC_010152"/>
</dbReference>
<keyword evidence="1" id="KW-0732">Signal</keyword>